<protein>
    <recommendedName>
        <fullName evidence="3 6">Glucosylceramidase</fullName>
        <ecNumber evidence="3 6">3.2.1.45</ecNumber>
    </recommendedName>
</protein>
<evidence type="ECO:0000313" key="8">
    <source>
        <dbReference type="EMBL" id="VDL85889.1"/>
    </source>
</evidence>
<dbReference type="Gene3D" id="3.20.20.80">
    <property type="entry name" value="Glycosidases"/>
    <property type="match status" value="1"/>
</dbReference>
<reference evidence="8 9" key="2">
    <citation type="submission" date="2018-11" db="EMBL/GenBank/DDBJ databases">
        <authorList>
            <consortium name="Pathogen Informatics"/>
        </authorList>
    </citation>
    <scope>NUCLEOTIDE SEQUENCE [LARGE SCALE GENOMIC DNA]</scope>
</reference>
<comment type="catalytic activity">
    <reaction evidence="1">
        <text>a beta-D-glucosyl-(1&lt;-&gt;1')-N-acylsphing-4-enine + H2O = an N-acylsphing-4-enine + D-glucose</text>
        <dbReference type="Rhea" id="RHEA:13269"/>
        <dbReference type="ChEBI" id="CHEBI:4167"/>
        <dbReference type="ChEBI" id="CHEBI:15377"/>
        <dbReference type="ChEBI" id="CHEBI:22801"/>
        <dbReference type="ChEBI" id="CHEBI:52639"/>
        <dbReference type="EC" id="3.2.1.45"/>
    </reaction>
    <physiologicalReaction direction="left-to-right" evidence="1">
        <dbReference type="Rhea" id="RHEA:13270"/>
    </physiologicalReaction>
</comment>
<dbReference type="STRING" id="27835.A0A0N4YWR5"/>
<accession>A0A0N4YWR5</accession>
<evidence type="ECO:0000313" key="9">
    <source>
        <dbReference type="Proteomes" id="UP000271162"/>
    </source>
</evidence>
<dbReference type="PANTHER" id="PTHR11069:SF23">
    <property type="entry name" value="LYSOSOMAL ACID GLUCOSYLCERAMIDASE"/>
    <property type="match status" value="1"/>
</dbReference>
<dbReference type="SUPFAM" id="SSF51445">
    <property type="entry name" value="(Trans)glycosidases"/>
    <property type="match status" value="1"/>
</dbReference>
<evidence type="ECO:0000259" key="7">
    <source>
        <dbReference type="Pfam" id="PF02055"/>
    </source>
</evidence>
<evidence type="ECO:0000256" key="1">
    <source>
        <dbReference type="ARBA" id="ARBA00001013"/>
    </source>
</evidence>
<organism evidence="10">
    <name type="scientific">Nippostrongylus brasiliensis</name>
    <name type="common">Rat hookworm</name>
    <dbReference type="NCBI Taxonomy" id="27835"/>
    <lineage>
        <taxon>Eukaryota</taxon>
        <taxon>Metazoa</taxon>
        <taxon>Ecdysozoa</taxon>
        <taxon>Nematoda</taxon>
        <taxon>Chromadorea</taxon>
        <taxon>Rhabditida</taxon>
        <taxon>Rhabditina</taxon>
        <taxon>Rhabditomorpha</taxon>
        <taxon>Strongyloidea</taxon>
        <taxon>Heligmosomidae</taxon>
        <taxon>Nippostrongylus</taxon>
    </lineage>
</organism>
<comment type="similarity">
    <text evidence="2 6">Belongs to the glycosyl hydrolase 30 family.</text>
</comment>
<evidence type="ECO:0000256" key="3">
    <source>
        <dbReference type="ARBA" id="ARBA00012658"/>
    </source>
</evidence>
<dbReference type="EC" id="3.2.1.45" evidence="3 6"/>
<dbReference type="InterPro" id="IPR033453">
    <property type="entry name" value="Glyco_hydro_30_TIM-barrel"/>
</dbReference>
<proteinExistence type="inferred from homology"/>
<keyword evidence="9" id="KW-1185">Reference proteome</keyword>
<keyword evidence="5 6" id="KW-0378">Hydrolase</keyword>
<keyword evidence="4" id="KW-0732">Signal</keyword>
<dbReference type="Proteomes" id="UP000271162">
    <property type="component" value="Unassembled WGS sequence"/>
</dbReference>
<dbReference type="GO" id="GO:0016020">
    <property type="term" value="C:membrane"/>
    <property type="evidence" value="ECO:0007669"/>
    <property type="project" value="GOC"/>
</dbReference>
<dbReference type="GO" id="GO:0004348">
    <property type="term" value="F:glucosylceramidase activity"/>
    <property type="evidence" value="ECO:0007669"/>
    <property type="project" value="UniProtKB-EC"/>
</dbReference>
<evidence type="ECO:0000256" key="5">
    <source>
        <dbReference type="ARBA" id="ARBA00022801"/>
    </source>
</evidence>
<keyword evidence="6" id="KW-0326">Glycosidase</keyword>
<dbReference type="GO" id="GO:0006680">
    <property type="term" value="P:glucosylceramide catabolic process"/>
    <property type="evidence" value="ECO:0007669"/>
    <property type="project" value="TreeGrafter"/>
</dbReference>
<dbReference type="PRINTS" id="PR00843">
    <property type="entry name" value="GLHYDRLASE30"/>
</dbReference>
<sequence>MNALNERTRYNLLLSYFGKNGLEYNLVRVPIASTDFSTREYSYDDVEGDLEMKNFALTEEDLRYKVMLL</sequence>
<reference evidence="10" key="1">
    <citation type="submission" date="2017-02" db="UniProtKB">
        <authorList>
            <consortium name="WormBaseParasite"/>
        </authorList>
    </citation>
    <scope>IDENTIFICATION</scope>
</reference>
<dbReference type="Pfam" id="PF02055">
    <property type="entry name" value="Glyco_hydro_30"/>
    <property type="match status" value="1"/>
</dbReference>
<gene>
    <name evidence="8" type="ORF">NBR_LOCUS21688</name>
</gene>
<evidence type="ECO:0000256" key="2">
    <source>
        <dbReference type="ARBA" id="ARBA00005382"/>
    </source>
</evidence>
<feature type="domain" description="Glycosyl hydrolase family 30 TIM-barrel" evidence="7">
    <location>
        <begin position="2"/>
        <end position="68"/>
    </location>
</feature>
<dbReference type="EMBL" id="UYSL01026715">
    <property type="protein sequence ID" value="VDL85889.1"/>
    <property type="molecule type" value="Genomic_DNA"/>
</dbReference>
<name>A0A0N4YWR5_NIPBR</name>
<evidence type="ECO:0000313" key="10">
    <source>
        <dbReference type="WBParaSite" id="NBR_0002168701-mRNA-1"/>
    </source>
</evidence>
<keyword evidence="6" id="KW-0746">Sphingolipid metabolism</keyword>
<dbReference type="WBParaSite" id="NBR_0002168701-mRNA-1">
    <property type="protein sequence ID" value="NBR_0002168701-mRNA-1"/>
    <property type="gene ID" value="NBR_0002168701"/>
</dbReference>
<evidence type="ECO:0000256" key="4">
    <source>
        <dbReference type="ARBA" id="ARBA00022729"/>
    </source>
</evidence>
<dbReference type="PANTHER" id="PTHR11069">
    <property type="entry name" value="GLUCOSYLCERAMIDASE"/>
    <property type="match status" value="1"/>
</dbReference>
<dbReference type="InterPro" id="IPR001139">
    <property type="entry name" value="Glyco_hydro_30"/>
</dbReference>
<evidence type="ECO:0000256" key="6">
    <source>
        <dbReference type="RuleBase" id="RU361188"/>
    </source>
</evidence>
<dbReference type="AlphaFoldDB" id="A0A0N4YWR5"/>
<dbReference type="InterPro" id="IPR017853">
    <property type="entry name" value="GH"/>
</dbReference>
<keyword evidence="6" id="KW-0443">Lipid metabolism</keyword>